<reference evidence="2 3" key="1">
    <citation type="journal article" date="2019" name="Sci. Rep.">
        <title>A multi-omics analysis of the grapevine pathogen Lasiodiplodia theobromae reveals that temperature affects the expression of virulence- and pathogenicity-related genes.</title>
        <authorList>
            <person name="Felix C."/>
            <person name="Meneses R."/>
            <person name="Goncalves M.F.M."/>
            <person name="Tilleman L."/>
            <person name="Duarte A.S."/>
            <person name="Jorrin-Novo J.V."/>
            <person name="Van de Peer Y."/>
            <person name="Deforce D."/>
            <person name="Van Nieuwerburgh F."/>
            <person name="Esteves A.C."/>
            <person name="Alves A."/>
        </authorList>
    </citation>
    <scope>NUCLEOTIDE SEQUENCE [LARGE SCALE GENOMIC DNA]</scope>
    <source>
        <strain evidence="2 3">LA-SOL3</strain>
    </source>
</reference>
<accession>A0A5N5CXS0</accession>
<evidence type="ECO:0000313" key="2">
    <source>
        <dbReference type="EMBL" id="KAB2570158.1"/>
    </source>
</evidence>
<organism evidence="2 3">
    <name type="scientific">Lasiodiplodia theobromae</name>
    <dbReference type="NCBI Taxonomy" id="45133"/>
    <lineage>
        <taxon>Eukaryota</taxon>
        <taxon>Fungi</taxon>
        <taxon>Dikarya</taxon>
        <taxon>Ascomycota</taxon>
        <taxon>Pezizomycotina</taxon>
        <taxon>Dothideomycetes</taxon>
        <taxon>Dothideomycetes incertae sedis</taxon>
        <taxon>Botryosphaeriales</taxon>
        <taxon>Botryosphaeriaceae</taxon>
        <taxon>Lasiodiplodia</taxon>
    </lineage>
</organism>
<proteinExistence type="predicted"/>
<keyword evidence="1" id="KW-0175">Coiled coil</keyword>
<dbReference type="EMBL" id="VCHE01000149">
    <property type="protein sequence ID" value="KAB2570158.1"/>
    <property type="molecule type" value="Genomic_DNA"/>
</dbReference>
<name>A0A5N5CXS0_9PEZI</name>
<dbReference type="AlphaFoldDB" id="A0A5N5CXS0"/>
<sequence length="216" mass="24712">MDPAWVSHVTNELSQMRQEIVALRNEVNALNNDASTDLRREVNAIWDQFRLSFDSIIAIRNEMLLKFALVDNYHAIHYNNKLILSGDRNLAPLRSIINFKPIPGFPTTVDDIDHLTANAVDTILDHLDDKRDGLLFERKERLKSIIGLVKNAPELTPQHELVISAAVFQDHHDTRQSIEQDSRWHSSFVEQVGQAEVLKSGGSDKSYWRGQHIRIS</sequence>
<keyword evidence="3" id="KW-1185">Reference proteome</keyword>
<dbReference type="Proteomes" id="UP000325902">
    <property type="component" value="Unassembled WGS sequence"/>
</dbReference>
<gene>
    <name evidence="2" type="ORF">DBV05_g11180</name>
</gene>
<feature type="coiled-coil region" evidence="1">
    <location>
        <begin position="6"/>
        <end position="33"/>
    </location>
</feature>
<comment type="caution">
    <text evidence="2">The sequence shown here is derived from an EMBL/GenBank/DDBJ whole genome shotgun (WGS) entry which is preliminary data.</text>
</comment>
<evidence type="ECO:0000313" key="3">
    <source>
        <dbReference type="Proteomes" id="UP000325902"/>
    </source>
</evidence>
<protein>
    <submittedName>
        <fullName evidence="2">Uncharacterized protein</fullName>
    </submittedName>
</protein>
<dbReference type="OrthoDB" id="5413892at2759"/>
<evidence type="ECO:0000256" key="1">
    <source>
        <dbReference type="SAM" id="Coils"/>
    </source>
</evidence>